<reference evidence="4" key="1">
    <citation type="journal article" date="2019" name="Int. J. Syst. Evol. Microbiol.">
        <title>The Global Catalogue of Microorganisms (GCM) 10K type strain sequencing project: providing services to taxonomists for standard genome sequencing and annotation.</title>
        <authorList>
            <consortium name="The Broad Institute Genomics Platform"/>
            <consortium name="The Broad Institute Genome Sequencing Center for Infectious Disease"/>
            <person name="Wu L."/>
            <person name="Ma J."/>
        </authorList>
    </citation>
    <scope>NUCLEOTIDE SEQUENCE [LARGE SCALE GENOMIC DNA]</scope>
    <source>
        <strain evidence="4">JCM 5062</strain>
    </source>
</reference>
<protein>
    <submittedName>
        <fullName evidence="3">Class I SAM-dependent methyltransferase</fullName>
    </submittedName>
</protein>
<keyword evidence="3" id="KW-0808">Transferase</keyword>
<dbReference type="InterPro" id="IPR013217">
    <property type="entry name" value="Methyltransf_12"/>
</dbReference>
<proteinExistence type="predicted"/>
<dbReference type="GO" id="GO:0032259">
    <property type="term" value="P:methylation"/>
    <property type="evidence" value="ECO:0007669"/>
    <property type="project" value="UniProtKB-KW"/>
</dbReference>
<keyword evidence="3" id="KW-0489">Methyltransferase</keyword>
<feature type="compositionally biased region" description="Basic and acidic residues" evidence="1">
    <location>
        <begin position="8"/>
        <end position="21"/>
    </location>
</feature>
<evidence type="ECO:0000313" key="4">
    <source>
        <dbReference type="Proteomes" id="UP001499942"/>
    </source>
</evidence>
<comment type="caution">
    <text evidence="3">The sequence shown here is derived from an EMBL/GenBank/DDBJ whole genome shotgun (WGS) entry which is preliminary data.</text>
</comment>
<keyword evidence="4" id="KW-1185">Reference proteome</keyword>
<feature type="region of interest" description="Disordered" evidence="1">
    <location>
        <begin position="1"/>
        <end position="42"/>
    </location>
</feature>
<dbReference type="RefSeq" id="WP_344357474.1">
    <property type="nucleotide sequence ID" value="NZ_BAAASR010000006.1"/>
</dbReference>
<accession>A0ABP5YLU5</accession>
<evidence type="ECO:0000256" key="1">
    <source>
        <dbReference type="SAM" id="MobiDB-lite"/>
    </source>
</evidence>
<feature type="compositionally biased region" description="Basic and acidic residues" evidence="1">
    <location>
        <begin position="30"/>
        <end position="42"/>
    </location>
</feature>
<evidence type="ECO:0000313" key="3">
    <source>
        <dbReference type="EMBL" id="GAA2483439.1"/>
    </source>
</evidence>
<dbReference type="EMBL" id="BAAASR010000006">
    <property type="protein sequence ID" value="GAA2483439.1"/>
    <property type="molecule type" value="Genomic_DNA"/>
</dbReference>
<name>A0ABP5YLU5_9ACTN</name>
<dbReference type="InterPro" id="IPR029063">
    <property type="entry name" value="SAM-dependent_MTases_sf"/>
</dbReference>
<sequence>MPGGHPPRPRDPAGRPDRPAPGDRPPGSPRSDRARADRARSDRARAEAAAAVYTPAVLKLYDAAVLGAVCSLVWRCPRREMLSLYERNLSARHLEVGPGTGYFLDRSPAPVPEPRLTLLDLNPQVLATARRRLARYSPAVRCGNVLEPLELDGGPFSSVALNFVLHCLPCPATEKGAVFDHLLPHMAPGARVFGSTVLAHGVHHTPLSRHHLRTLARHGVLHAGDDSLELLRAALESRFDHCRIRTRGAVALFEATGRPRRRRG</sequence>
<gene>
    <name evidence="3" type="ORF">GCM10010393_12790</name>
</gene>
<dbReference type="Pfam" id="PF08242">
    <property type="entry name" value="Methyltransf_12"/>
    <property type="match status" value="1"/>
</dbReference>
<dbReference type="CDD" id="cd02440">
    <property type="entry name" value="AdoMet_MTases"/>
    <property type="match status" value="1"/>
</dbReference>
<dbReference type="PIRSF" id="PIRSF011491">
    <property type="entry name" value="Mtase_YbcY_prd"/>
    <property type="match status" value="1"/>
</dbReference>
<dbReference type="SUPFAM" id="SSF53335">
    <property type="entry name" value="S-adenosyl-L-methionine-dependent methyltransferases"/>
    <property type="match status" value="1"/>
</dbReference>
<dbReference type="Gene3D" id="3.40.50.150">
    <property type="entry name" value="Vaccinia Virus protein VP39"/>
    <property type="match status" value="1"/>
</dbReference>
<dbReference type="InterPro" id="IPR016584">
    <property type="entry name" value="MeTrfase_VrtF"/>
</dbReference>
<feature type="domain" description="Methyltransferase type 12" evidence="2">
    <location>
        <begin position="94"/>
        <end position="191"/>
    </location>
</feature>
<organism evidence="3 4">
    <name type="scientific">Streptomyces gobitricini</name>
    <dbReference type="NCBI Taxonomy" id="68211"/>
    <lineage>
        <taxon>Bacteria</taxon>
        <taxon>Bacillati</taxon>
        <taxon>Actinomycetota</taxon>
        <taxon>Actinomycetes</taxon>
        <taxon>Kitasatosporales</taxon>
        <taxon>Streptomycetaceae</taxon>
        <taxon>Streptomyces</taxon>
    </lineage>
</organism>
<dbReference type="GO" id="GO:0008168">
    <property type="term" value="F:methyltransferase activity"/>
    <property type="evidence" value="ECO:0007669"/>
    <property type="project" value="UniProtKB-KW"/>
</dbReference>
<evidence type="ECO:0000259" key="2">
    <source>
        <dbReference type="Pfam" id="PF08242"/>
    </source>
</evidence>
<dbReference type="Proteomes" id="UP001499942">
    <property type="component" value="Unassembled WGS sequence"/>
</dbReference>